<feature type="compositionally biased region" description="Polar residues" evidence="1">
    <location>
        <begin position="45"/>
        <end position="56"/>
    </location>
</feature>
<feature type="compositionally biased region" description="Low complexity" evidence="1">
    <location>
        <begin position="11"/>
        <end position="22"/>
    </location>
</feature>
<protein>
    <submittedName>
        <fullName evidence="2">Uncharacterized protein</fullName>
    </submittedName>
</protein>
<evidence type="ECO:0000313" key="3">
    <source>
        <dbReference type="Proteomes" id="UP000653308"/>
    </source>
</evidence>
<keyword evidence="3" id="KW-1185">Reference proteome</keyword>
<organism evidence="2 3">
    <name type="scientific">Streptomyces djakartensis</name>
    <dbReference type="NCBI Taxonomy" id="68193"/>
    <lineage>
        <taxon>Bacteria</taxon>
        <taxon>Bacillati</taxon>
        <taxon>Actinomycetota</taxon>
        <taxon>Actinomycetes</taxon>
        <taxon>Kitasatosporales</taxon>
        <taxon>Streptomycetaceae</taxon>
        <taxon>Streptomyces</taxon>
    </lineage>
</organism>
<dbReference type="EMBL" id="BMWE01000011">
    <property type="protein sequence ID" value="GGY29777.1"/>
    <property type="molecule type" value="Genomic_DNA"/>
</dbReference>
<comment type="caution">
    <text evidence="2">The sequence shown here is derived from an EMBL/GenBank/DDBJ whole genome shotgun (WGS) entry which is preliminary data.</text>
</comment>
<feature type="compositionally biased region" description="Basic and acidic residues" evidence="1">
    <location>
        <begin position="23"/>
        <end position="44"/>
    </location>
</feature>
<evidence type="ECO:0000313" key="2">
    <source>
        <dbReference type="EMBL" id="GGY29777.1"/>
    </source>
</evidence>
<name>A0ABQ2ZYF6_9ACTN</name>
<proteinExistence type="predicted"/>
<feature type="region of interest" description="Disordered" evidence="1">
    <location>
        <begin position="1"/>
        <end position="56"/>
    </location>
</feature>
<sequence length="56" mass="6199">MHSGDDDDASAHAATHHLALTRTDTKRLEGTGINTHDEHGRTESQRQFWISSGVRS</sequence>
<evidence type="ECO:0000256" key="1">
    <source>
        <dbReference type="SAM" id="MobiDB-lite"/>
    </source>
</evidence>
<accession>A0ABQ2ZYF6</accession>
<reference evidence="3" key="1">
    <citation type="journal article" date="2019" name="Int. J. Syst. Evol. Microbiol.">
        <title>The Global Catalogue of Microorganisms (GCM) 10K type strain sequencing project: providing services to taxonomists for standard genome sequencing and annotation.</title>
        <authorList>
            <consortium name="The Broad Institute Genomics Platform"/>
            <consortium name="The Broad Institute Genome Sequencing Center for Infectious Disease"/>
            <person name="Wu L."/>
            <person name="Ma J."/>
        </authorList>
    </citation>
    <scope>NUCLEOTIDE SEQUENCE [LARGE SCALE GENOMIC DNA]</scope>
    <source>
        <strain evidence="3">JCM 4957</strain>
    </source>
</reference>
<dbReference type="Proteomes" id="UP000653308">
    <property type="component" value="Unassembled WGS sequence"/>
</dbReference>
<gene>
    <name evidence="2" type="ORF">GCM10010384_41160</name>
</gene>